<dbReference type="Gene3D" id="1.10.730.10">
    <property type="entry name" value="Isoleucyl-tRNA Synthetase, Domain 1"/>
    <property type="match status" value="1"/>
</dbReference>
<evidence type="ECO:0000256" key="6">
    <source>
        <dbReference type="ARBA" id="ARBA00022917"/>
    </source>
</evidence>
<dbReference type="AlphaFoldDB" id="A0A1C1CGV1"/>
<comment type="catalytic activity">
    <reaction evidence="8">
        <text>tRNA(Arg) + L-arginine + ATP = L-arginyl-tRNA(Arg) + AMP + diphosphate</text>
        <dbReference type="Rhea" id="RHEA:20301"/>
        <dbReference type="Rhea" id="RHEA-COMP:9658"/>
        <dbReference type="Rhea" id="RHEA-COMP:9673"/>
        <dbReference type="ChEBI" id="CHEBI:30616"/>
        <dbReference type="ChEBI" id="CHEBI:32682"/>
        <dbReference type="ChEBI" id="CHEBI:33019"/>
        <dbReference type="ChEBI" id="CHEBI:78442"/>
        <dbReference type="ChEBI" id="CHEBI:78513"/>
        <dbReference type="ChEBI" id="CHEBI:456215"/>
        <dbReference type="EC" id="6.1.1.19"/>
    </reaction>
</comment>
<feature type="region of interest" description="Disordered" evidence="9">
    <location>
        <begin position="599"/>
        <end position="630"/>
    </location>
</feature>
<protein>
    <recommendedName>
        <fullName evidence="2">arginine--tRNA ligase</fullName>
        <ecNumber evidence="2">6.1.1.19</ecNumber>
    </recommendedName>
</protein>
<keyword evidence="3 11" id="KW-0436">Ligase</keyword>
<dbReference type="Gene3D" id="3.40.50.620">
    <property type="entry name" value="HUPs"/>
    <property type="match status" value="1"/>
</dbReference>
<evidence type="ECO:0000256" key="2">
    <source>
        <dbReference type="ARBA" id="ARBA00012837"/>
    </source>
</evidence>
<keyword evidence="12" id="KW-1185">Reference proteome</keyword>
<dbReference type="InterPro" id="IPR008909">
    <property type="entry name" value="DALR_anticod-bd"/>
</dbReference>
<dbReference type="EC" id="6.1.1.19" evidence="2"/>
<name>A0A1C1CGV1_9EURO</name>
<dbReference type="Pfam" id="PF00750">
    <property type="entry name" value="tRNA-synt_1d"/>
    <property type="match status" value="1"/>
</dbReference>
<dbReference type="SUPFAM" id="SSF55190">
    <property type="entry name" value="Arginyl-tRNA synthetase (ArgRS), N-terminal 'additional' domain"/>
    <property type="match status" value="1"/>
</dbReference>
<dbReference type="SMART" id="SM00836">
    <property type="entry name" value="DALR_1"/>
    <property type="match status" value="1"/>
</dbReference>
<feature type="compositionally biased region" description="Basic and acidic residues" evidence="9">
    <location>
        <begin position="893"/>
        <end position="908"/>
    </location>
</feature>
<evidence type="ECO:0000256" key="8">
    <source>
        <dbReference type="ARBA" id="ARBA00049339"/>
    </source>
</evidence>
<keyword evidence="7" id="KW-0030">Aminoacyl-tRNA synthetase</keyword>
<dbReference type="PANTHER" id="PTHR11956">
    <property type="entry name" value="ARGINYL-TRNA SYNTHETASE"/>
    <property type="match status" value="1"/>
</dbReference>
<dbReference type="InterPro" id="IPR035684">
    <property type="entry name" value="ArgRS_core"/>
</dbReference>
<comment type="similarity">
    <text evidence="1">Belongs to the class-I aminoacyl-tRNA synthetase family.</text>
</comment>
<evidence type="ECO:0000313" key="11">
    <source>
        <dbReference type="EMBL" id="OCT47696.1"/>
    </source>
</evidence>
<dbReference type="GO" id="GO:0004814">
    <property type="term" value="F:arginine-tRNA ligase activity"/>
    <property type="evidence" value="ECO:0007669"/>
    <property type="project" value="UniProtKB-EC"/>
</dbReference>
<dbReference type="GO" id="GO:0006420">
    <property type="term" value="P:arginyl-tRNA aminoacylation"/>
    <property type="evidence" value="ECO:0007669"/>
    <property type="project" value="InterPro"/>
</dbReference>
<dbReference type="VEuPathDB" id="FungiDB:G647_04645"/>
<evidence type="ECO:0000313" key="12">
    <source>
        <dbReference type="Proteomes" id="UP000094526"/>
    </source>
</evidence>
<evidence type="ECO:0000259" key="10">
    <source>
        <dbReference type="SMART" id="SM00836"/>
    </source>
</evidence>
<keyword evidence="5" id="KW-0067">ATP-binding</keyword>
<evidence type="ECO:0000256" key="9">
    <source>
        <dbReference type="SAM" id="MobiDB-lite"/>
    </source>
</evidence>
<feature type="compositionally biased region" description="Low complexity" evidence="9">
    <location>
        <begin position="620"/>
        <end position="629"/>
    </location>
</feature>
<dbReference type="PANTHER" id="PTHR11956:SF11">
    <property type="entry name" value="ARGININE--TRNA LIGASE, MITOCHONDRIAL-RELATED"/>
    <property type="match status" value="1"/>
</dbReference>
<comment type="caution">
    <text evidence="11">The sequence shown here is derived from an EMBL/GenBank/DDBJ whole genome shotgun (WGS) entry which is preliminary data.</text>
</comment>
<feature type="region of interest" description="Disordered" evidence="9">
    <location>
        <begin position="949"/>
        <end position="1054"/>
    </location>
</feature>
<dbReference type="STRING" id="86049.A0A1C1CGV1"/>
<keyword evidence="4" id="KW-0547">Nucleotide-binding</keyword>
<feature type="compositionally biased region" description="Basic and acidic residues" evidence="9">
    <location>
        <begin position="854"/>
        <end position="873"/>
    </location>
</feature>
<dbReference type="InterPro" id="IPR036695">
    <property type="entry name" value="Arg-tRNA-synth_N_sf"/>
</dbReference>
<reference evidence="12" key="1">
    <citation type="submission" date="2015-07" db="EMBL/GenBank/DDBJ databases">
        <authorList>
            <person name="Teixeira M.M."/>
            <person name="Souza R.C."/>
            <person name="Almeida L.G."/>
            <person name="Vicente V.A."/>
            <person name="de Hoog S."/>
            <person name="Bocca A.L."/>
            <person name="de Almeida S.R."/>
            <person name="Vasconcelos A.T."/>
            <person name="Felipe M.S."/>
        </authorList>
    </citation>
    <scope>NUCLEOTIDE SEQUENCE [LARGE SCALE GENOMIC DNA]</scope>
    <source>
        <strain evidence="12">KSF</strain>
    </source>
</reference>
<evidence type="ECO:0000256" key="1">
    <source>
        <dbReference type="ARBA" id="ARBA00005594"/>
    </source>
</evidence>
<dbReference type="SUPFAM" id="SSF52374">
    <property type="entry name" value="Nucleotidylyl transferase"/>
    <property type="match status" value="1"/>
</dbReference>
<dbReference type="GO" id="GO:0005739">
    <property type="term" value="C:mitochondrion"/>
    <property type="evidence" value="ECO:0007669"/>
    <property type="project" value="TreeGrafter"/>
</dbReference>
<gene>
    <name evidence="11" type="primary">YDR341C</name>
    <name evidence="11" type="ORF">CLCR_03280</name>
</gene>
<dbReference type="PRINTS" id="PR01038">
    <property type="entry name" value="TRNASYNTHARG"/>
</dbReference>
<dbReference type="Pfam" id="PF05746">
    <property type="entry name" value="DALR_1"/>
    <property type="match status" value="1"/>
</dbReference>
<evidence type="ECO:0000256" key="5">
    <source>
        <dbReference type="ARBA" id="ARBA00022840"/>
    </source>
</evidence>
<accession>A0A1C1CGV1</accession>
<dbReference type="GO" id="GO:0005524">
    <property type="term" value="F:ATP binding"/>
    <property type="evidence" value="ECO:0007669"/>
    <property type="project" value="UniProtKB-KW"/>
</dbReference>
<feature type="compositionally biased region" description="Polar residues" evidence="9">
    <location>
        <begin position="989"/>
        <end position="1000"/>
    </location>
</feature>
<evidence type="ECO:0000256" key="3">
    <source>
        <dbReference type="ARBA" id="ARBA00022598"/>
    </source>
</evidence>
<organism evidence="11 12">
    <name type="scientific">Cladophialophora carrionii</name>
    <dbReference type="NCBI Taxonomy" id="86049"/>
    <lineage>
        <taxon>Eukaryota</taxon>
        <taxon>Fungi</taxon>
        <taxon>Dikarya</taxon>
        <taxon>Ascomycota</taxon>
        <taxon>Pezizomycotina</taxon>
        <taxon>Eurotiomycetes</taxon>
        <taxon>Chaetothyriomycetidae</taxon>
        <taxon>Chaetothyriales</taxon>
        <taxon>Herpotrichiellaceae</taxon>
        <taxon>Cladophialophora</taxon>
    </lineage>
</organism>
<dbReference type="eggNOG" id="KOG1195">
    <property type="taxonomic scope" value="Eukaryota"/>
</dbReference>
<feature type="domain" description="DALR anticodon binding" evidence="10">
    <location>
        <begin position="532"/>
        <end position="662"/>
    </location>
</feature>
<dbReference type="InterPro" id="IPR009080">
    <property type="entry name" value="tRNAsynth_Ia_anticodon-bd"/>
</dbReference>
<proteinExistence type="inferred from homology"/>
<evidence type="ECO:0000256" key="7">
    <source>
        <dbReference type="ARBA" id="ARBA00023146"/>
    </source>
</evidence>
<dbReference type="Gene3D" id="3.30.1360.70">
    <property type="entry name" value="Arginyl tRNA synthetase N-terminal domain"/>
    <property type="match status" value="1"/>
</dbReference>
<dbReference type="GO" id="GO:0032543">
    <property type="term" value="P:mitochondrial translation"/>
    <property type="evidence" value="ECO:0007669"/>
    <property type="project" value="TreeGrafter"/>
</dbReference>
<dbReference type="VEuPathDB" id="FungiDB:CLCR_03280"/>
<feature type="region of interest" description="Disordered" evidence="9">
    <location>
        <begin position="234"/>
        <end position="270"/>
    </location>
</feature>
<dbReference type="Proteomes" id="UP000094526">
    <property type="component" value="Unassembled WGS sequence"/>
</dbReference>
<feature type="compositionally biased region" description="Basic and acidic residues" evidence="9">
    <location>
        <begin position="1017"/>
        <end position="1029"/>
    </location>
</feature>
<dbReference type="InterPro" id="IPR001278">
    <property type="entry name" value="Arg-tRNA-ligase"/>
</dbReference>
<dbReference type="OrthoDB" id="68056at2759"/>
<dbReference type="SUPFAM" id="SSF47323">
    <property type="entry name" value="Anticodon-binding domain of a subclass of class I aminoacyl-tRNA synthetases"/>
    <property type="match status" value="1"/>
</dbReference>
<dbReference type="EMBL" id="LGRB01000013">
    <property type="protein sequence ID" value="OCT47696.1"/>
    <property type="molecule type" value="Genomic_DNA"/>
</dbReference>
<evidence type="ECO:0000256" key="4">
    <source>
        <dbReference type="ARBA" id="ARBA00022741"/>
    </source>
</evidence>
<sequence length="1054" mass="114114">MATLDADSLQILLNGLGVEDPGNSFPSADVLTRPLDIYRAHLAEVLVKLTGCEPQVAYDSIQEPNDYGDLEVVVPRLRLKGSDPKELALSLAEKPFEDGIHLRLYISPETLARILLPYILDRGRSYGGCPVPSLTDGDFHGVSRRRVIVDFSSPNLGKEFDGAHLRSTIIGASIASLYEGMGWDVRRLNFLGDWGKHIGLLAVGWHRFGSDELLEDEPLRHLLDVYTKIDELSKAETSANPETNTEGETEGEARVNESVPISAQQDDSFKKMEDGDADAVALWKRLREACVKKYADLYSKLNIKFDDYSGESEVSKSTISEVEAILREKGIYEESNGAWIIDFKKHGAKGLPTVTARHPNGTTSYLLRDVGAVLERRKQYNFDKMIYVVSAKQDVHFQQLFRTLELMGDEYHDLAQSLQHVNFGPVRGLSPQPGSSGLLLGDILEQCQEVMQESLKADGNDDFFQSYGINGDGASTDAGEFARLALISQELSTKRSATLNFTLGADEKIGALADNYPGLRVQRWLDNLRSKVQGDEVQQSLEHGDLDYTFFKEEEPYADMLKLLARFPISVRHAFDKLEPAIILSYLVQVIDMLPSVWDEDENNTGSKETVTEPDDAGEGPSSSGVSPSQNHNALRSVFYECVQTVLENGMNLIGLVPIKERKRELPEVSASTQAVLPAGVSEGAPPAIIPQEVSTEVAQKVLPQGIDGEPSAPAIPQEANEEPTATPQDNHKAGDVAEPQETIEESMLPSAPPEVQEDDVAEEAAEVSAAADSSLPEEVSELVDPTAVLQEVNEERPSTMLQENSGDPAEDGQPQAGNEETTVPGLPEVTEETTLPAVLPENIHEATNVAQPEEIHEVADHTAIRQEGKEEDAPVTTSQISKEEAVPPATSQDREEPGSTAAEREVNEAAPMAMPEDVNEAAEPLPILVGAEMGAAVPEEINEAASLALSKEDKEEPAVTAISEEARETVPTDTSQIIDKDLPAPIAQGTNMGAASTSVPPGVDATASIDTPQGDNEDHSAPGTKEVDVGPTTTAIPGDEVDADHPSSTPHEG</sequence>
<feature type="compositionally biased region" description="Acidic residues" evidence="9">
    <location>
        <begin position="756"/>
        <end position="766"/>
    </location>
</feature>
<feature type="region of interest" description="Disordered" evidence="9">
    <location>
        <begin position="705"/>
        <end position="916"/>
    </location>
</feature>
<keyword evidence="6" id="KW-0648">Protein biosynthesis</keyword>
<dbReference type="InterPro" id="IPR014729">
    <property type="entry name" value="Rossmann-like_a/b/a_fold"/>
</dbReference>